<evidence type="ECO:0000256" key="1">
    <source>
        <dbReference type="SAM" id="MobiDB-lite"/>
    </source>
</evidence>
<keyword evidence="3" id="KW-0614">Plasmid</keyword>
<geneLocation type="plasmid" evidence="3">
    <name>II</name>
</geneLocation>
<keyword evidence="5" id="KW-1185">Reference proteome</keyword>
<sequence length="56" mass="5851">MVSWCLIVSAATGTHGSVPVPIGLGLTPRPPDRQAYSVPPGPAPSRRARISNMQKA</sequence>
<dbReference type="EMBL" id="OFTC01000032">
    <property type="protein sequence ID" value="SOZ37889.1"/>
    <property type="molecule type" value="Genomic_DNA"/>
</dbReference>
<accession>A0A375HL84</accession>
<name>A0A375HL84_9BURK</name>
<evidence type="ECO:0000313" key="5">
    <source>
        <dbReference type="Proteomes" id="UP000256710"/>
    </source>
</evidence>
<reference evidence="4 5" key="1">
    <citation type="submission" date="2018-01" db="EMBL/GenBank/DDBJ databases">
        <authorList>
            <person name="Clerissi C."/>
        </authorList>
    </citation>
    <scope>NUCLEOTIDE SEQUENCE [LARGE SCALE GENOMIC DNA]</scope>
    <source>
        <strain evidence="2">Cupriavidus taiwanensis STM 6082</strain>
        <strain evidence="3">Cupriavidus taiwanensis STM 6160</strain>
        <plasmid evidence="3">II</plasmid>
        <plasmid evidence="4">ii</plasmid>
    </source>
</reference>
<gene>
    <name evidence="2" type="ORF">CBM2605_B10106</name>
    <name evidence="3" type="ORF">CBM2607_MP10004</name>
</gene>
<dbReference type="EMBL" id="LT984807">
    <property type="protein sequence ID" value="SPD58602.1"/>
    <property type="molecule type" value="Genomic_DNA"/>
</dbReference>
<evidence type="ECO:0000313" key="2">
    <source>
        <dbReference type="EMBL" id="SOZ37889.1"/>
    </source>
</evidence>
<feature type="region of interest" description="Disordered" evidence="1">
    <location>
        <begin position="23"/>
        <end position="56"/>
    </location>
</feature>
<dbReference type="AlphaFoldDB" id="A0A375HL84"/>
<dbReference type="Proteomes" id="UP000255168">
    <property type="component" value="Plasmid II"/>
</dbReference>
<protein>
    <submittedName>
        <fullName evidence="3">Uncharacterized protein</fullName>
    </submittedName>
</protein>
<evidence type="ECO:0000313" key="4">
    <source>
        <dbReference type="Proteomes" id="UP000255168"/>
    </source>
</evidence>
<organism evidence="3 4">
    <name type="scientific">Cupriavidus neocaledonicus</name>
    <dbReference type="NCBI Taxonomy" id="1040979"/>
    <lineage>
        <taxon>Bacteria</taxon>
        <taxon>Pseudomonadati</taxon>
        <taxon>Pseudomonadota</taxon>
        <taxon>Betaproteobacteria</taxon>
        <taxon>Burkholderiales</taxon>
        <taxon>Burkholderiaceae</taxon>
        <taxon>Cupriavidus</taxon>
    </lineage>
</organism>
<dbReference type="Proteomes" id="UP000256710">
    <property type="component" value="Unassembled WGS sequence"/>
</dbReference>
<geneLocation type="plasmid" evidence="4">
    <name>ii</name>
</geneLocation>
<proteinExistence type="predicted"/>
<evidence type="ECO:0000313" key="3">
    <source>
        <dbReference type="EMBL" id="SPD58602.1"/>
    </source>
</evidence>